<organism evidence="2">
    <name type="scientific">marine sediment metagenome</name>
    <dbReference type="NCBI Taxonomy" id="412755"/>
    <lineage>
        <taxon>unclassified sequences</taxon>
        <taxon>metagenomes</taxon>
        <taxon>ecological metagenomes</taxon>
    </lineage>
</organism>
<sequence length="114" mass="12904">MTTTRKDDSSSQAEQVSDTQTVSDSYKNLHKPSSEFASRDDYLEHELQIMQPKRWRPNLPFRDYRFEFEDTIPAMAGTIGKVVMVGAIAATFAAPLGLSDAFVLENVRYELLIV</sequence>
<reference evidence="2" key="1">
    <citation type="journal article" date="2015" name="Nature">
        <title>Complex archaea that bridge the gap between prokaryotes and eukaryotes.</title>
        <authorList>
            <person name="Spang A."/>
            <person name="Saw J.H."/>
            <person name="Jorgensen S.L."/>
            <person name="Zaremba-Niedzwiedzka K."/>
            <person name="Martijn J."/>
            <person name="Lind A.E."/>
            <person name="van Eijk R."/>
            <person name="Schleper C."/>
            <person name="Guy L."/>
            <person name="Ettema T.J."/>
        </authorList>
    </citation>
    <scope>NUCLEOTIDE SEQUENCE</scope>
</reference>
<evidence type="ECO:0000313" key="2">
    <source>
        <dbReference type="EMBL" id="KKM84605.1"/>
    </source>
</evidence>
<dbReference type="InterPro" id="IPR021794">
    <property type="entry name" value="DUF3360"/>
</dbReference>
<evidence type="ECO:0000256" key="1">
    <source>
        <dbReference type="SAM" id="MobiDB-lite"/>
    </source>
</evidence>
<protein>
    <submittedName>
        <fullName evidence="2">Uncharacterized protein</fullName>
    </submittedName>
</protein>
<accession>A0A0F9N774</accession>
<gene>
    <name evidence="2" type="ORF">LCGC14_1297520</name>
</gene>
<comment type="caution">
    <text evidence="2">The sequence shown here is derived from an EMBL/GenBank/DDBJ whole genome shotgun (WGS) entry which is preliminary data.</text>
</comment>
<name>A0A0F9N774_9ZZZZ</name>
<dbReference type="AlphaFoldDB" id="A0A0F9N774"/>
<proteinExistence type="predicted"/>
<feature type="non-terminal residue" evidence="2">
    <location>
        <position position="114"/>
    </location>
</feature>
<dbReference type="Pfam" id="PF11840">
    <property type="entry name" value="DUF3360"/>
    <property type="match status" value="1"/>
</dbReference>
<dbReference type="EMBL" id="LAZR01007539">
    <property type="protein sequence ID" value="KKM84605.1"/>
    <property type="molecule type" value="Genomic_DNA"/>
</dbReference>
<feature type="region of interest" description="Disordered" evidence="1">
    <location>
        <begin position="1"/>
        <end position="33"/>
    </location>
</feature>
<feature type="compositionally biased region" description="Polar residues" evidence="1">
    <location>
        <begin position="10"/>
        <end position="26"/>
    </location>
</feature>